<name>A0A4S2KFW8_9HYME</name>
<gene>
    <name evidence="1" type="ORF">DBV15_10937</name>
</gene>
<evidence type="ECO:0000313" key="2">
    <source>
        <dbReference type="Proteomes" id="UP000310200"/>
    </source>
</evidence>
<dbReference type="Proteomes" id="UP000310200">
    <property type="component" value="Unassembled WGS sequence"/>
</dbReference>
<proteinExistence type="predicted"/>
<sequence>MPFDFLQVEVNTLATVVAAGGVIDDLDDRNYPVDGCKFDAIEKIYEAFLTISLVIKVRKTSEKNSMEPSPLLSQIILCATGSPRLCENILERLDCSRKETTAVEVYPTEIPVSEQSDTPRFHNLVRKIVCNFQHDAMRPCCPRCEFRHETSSSSSSSCTCGYRSNPEGVATTAAPLCGGLLIGVALRLPPPSSLSNPACLPSCAATALRTGPKGRATPGYAGSVTRLFAPPASRGTDSSRMRTLVPPIISTVPSLIS</sequence>
<evidence type="ECO:0000313" key="1">
    <source>
        <dbReference type="EMBL" id="TGZ46677.1"/>
    </source>
</evidence>
<reference evidence="1 2" key="1">
    <citation type="journal article" date="2019" name="Philos. Trans. R. Soc. Lond., B, Biol. Sci.">
        <title>Ant behaviour and brain gene expression of defending hosts depend on the ecological success of the intruding social parasite.</title>
        <authorList>
            <person name="Kaur R."/>
            <person name="Stoldt M."/>
            <person name="Jongepier E."/>
            <person name="Feldmeyer B."/>
            <person name="Menzel F."/>
            <person name="Bornberg-Bauer E."/>
            <person name="Foitzik S."/>
        </authorList>
    </citation>
    <scope>NUCLEOTIDE SEQUENCE [LARGE SCALE GENOMIC DNA]</scope>
    <source>
        <tissue evidence="1">Whole body</tissue>
    </source>
</reference>
<dbReference type="EMBL" id="QBLH01002833">
    <property type="protein sequence ID" value="TGZ46677.1"/>
    <property type="molecule type" value="Genomic_DNA"/>
</dbReference>
<keyword evidence="2" id="KW-1185">Reference proteome</keyword>
<organism evidence="1 2">
    <name type="scientific">Temnothorax longispinosus</name>
    <dbReference type="NCBI Taxonomy" id="300112"/>
    <lineage>
        <taxon>Eukaryota</taxon>
        <taxon>Metazoa</taxon>
        <taxon>Ecdysozoa</taxon>
        <taxon>Arthropoda</taxon>
        <taxon>Hexapoda</taxon>
        <taxon>Insecta</taxon>
        <taxon>Pterygota</taxon>
        <taxon>Neoptera</taxon>
        <taxon>Endopterygota</taxon>
        <taxon>Hymenoptera</taxon>
        <taxon>Apocrita</taxon>
        <taxon>Aculeata</taxon>
        <taxon>Formicoidea</taxon>
        <taxon>Formicidae</taxon>
        <taxon>Myrmicinae</taxon>
        <taxon>Temnothorax</taxon>
    </lineage>
</organism>
<comment type="caution">
    <text evidence="1">The sequence shown here is derived from an EMBL/GenBank/DDBJ whole genome shotgun (WGS) entry which is preliminary data.</text>
</comment>
<dbReference type="AlphaFoldDB" id="A0A4S2KFW8"/>
<accession>A0A4S2KFW8</accession>
<protein>
    <submittedName>
        <fullName evidence="1">Uncharacterized protein</fullName>
    </submittedName>
</protein>